<dbReference type="Gene3D" id="2.60.40.10">
    <property type="entry name" value="Immunoglobulins"/>
    <property type="match status" value="1"/>
</dbReference>
<proteinExistence type="predicted"/>
<dbReference type="AlphaFoldDB" id="A0A937W2Y7"/>
<dbReference type="Gene3D" id="3.40.390.10">
    <property type="entry name" value="Collagenase (Catalytic Domain)"/>
    <property type="match status" value="1"/>
</dbReference>
<feature type="region of interest" description="Disordered" evidence="1">
    <location>
        <begin position="1"/>
        <end position="22"/>
    </location>
</feature>
<evidence type="ECO:0000259" key="2">
    <source>
        <dbReference type="Pfam" id="PF10633"/>
    </source>
</evidence>
<dbReference type="InterPro" id="IPR018905">
    <property type="entry name" value="A-galactase_NEW3"/>
</dbReference>
<evidence type="ECO:0000313" key="4">
    <source>
        <dbReference type="Proteomes" id="UP000712673"/>
    </source>
</evidence>
<dbReference type="InterPro" id="IPR024079">
    <property type="entry name" value="MetalloPept_cat_dom_sf"/>
</dbReference>
<dbReference type="InterPro" id="IPR013783">
    <property type="entry name" value="Ig-like_fold"/>
</dbReference>
<evidence type="ECO:0000256" key="1">
    <source>
        <dbReference type="SAM" id="MobiDB-lite"/>
    </source>
</evidence>
<name>A0A937W2Y7_UNCTE</name>
<feature type="domain" description="Alpha-galactosidase NEW3" evidence="2">
    <location>
        <begin position="556"/>
        <end position="628"/>
    </location>
</feature>
<dbReference type="Proteomes" id="UP000712673">
    <property type="component" value="Unassembled WGS sequence"/>
</dbReference>
<dbReference type="EMBL" id="VGLS01000324">
    <property type="protein sequence ID" value="MBM3224424.1"/>
    <property type="molecule type" value="Genomic_DNA"/>
</dbReference>
<comment type="caution">
    <text evidence="3">The sequence shown here is derived from an EMBL/GenBank/DDBJ whole genome shotgun (WGS) entry which is preliminary data.</text>
</comment>
<protein>
    <recommendedName>
        <fullName evidence="2">Alpha-galactosidase NEW3 domain-containing protein</fullName>
    </recommendedName>
</protein>
<reference evidence="3" key="1">
    <citation type="submission" date="2019-03" db="EMBL/GenBank/DDBJ databases">
        <title>Lake Tanganyika Metagenome-Assembled Genomes (MAGs).</title>
        <authorList>
            <person name="Tran P."/>
        </authorList>
    </citation>
    <scope>NUCLEOTIDE SEQUENCE</scope>
    <source>
        <strain evidence="3">K_DeepCast_65m_m2_066</strain>
    </source>
</reference>
<evidence type="ECO:0000313" key="3">
    <source>
        <dbReference type="EMBL" id="MBM3224424.1"/>
    </source>
</evidence>
<organism evidence="3 4">
    <name type="scientific">Tectimicrobiota bacterium</name>
    <dbReference type="NCBI Taxonomy" id="2528274"/>
    <lineage>
        <taxon>Bacteria</taxon>
        <taxon>Pseudomonadati</taxon>
        <taxon>Nitrospinota/Tectimicrobiota group</taxon>
        <taxon>Candidatus Tectimicrobiota</taxon>
    </lineage>
</organism>
<sequence length="708" mass="74031">MDHRSRAHADCPPGPRRPRLPGASVRGAPLWLSVLGLLLWASVGLAHQPPQAPIPSRHPRAESLTHELATLHTKYQMAQPATRKQLHGPLLKLATERRQLLMTLLEEHPGEVLRVAFPADLRAGLPAAVRALVEEEAEVEGTLEVLHEDRYDGERFLCALTTPAGQRLALHFAAEPPTAVETGTRVRVSGIRLQQNLALTSGSSSVQTLAAALPNTFGAQNTLVILVNFTDKATQPYTVATAQNVVFQQTSNFDMENSYGQTSLTGTVVGWYTIALSNTVCDYSTLASQAKSAAQAAGVNLAAYTRYVYAFPQNACTWWGLGSVGGKPSQAWINGSLTLKVVSHEMGHNFGLYHAHSLDCGSTVLGTACTASDYGDTIDTMGNPASGHFNAFHKERLGWLNYGSSPVITTVQTDGVYPIEPLETAGTGPKALAILKSTDATTGQQVWYYVEYRQALGFDSFLSSNSNVLNGVVIHTGSLSDGNSSYLLDMTPATASWSDPALVVGQSFIDPNAAVTITPMTATATGATVAVSFGPLPCVPANPALTVTPSQSQWVQPGGTVPFTVTMTNKDNASCAVSTFALQATVPSGWSALVTPASLTLAPGASASATVQVTVPAAVADGFYTMGLAVANASNTGYTASTSATIVVVSGLTVTLSADKASYARGKTVTLTTKVSANGAATANASVVVKITKANGSVVTQNATTNAT</sequence>
<dbReference type="Pfam" id="PF10633">
    <property type="entry name" value="NPCBM_assoc"/>
    <property type="match status" value="1"/>
</dbReference>
<dbReference type="Pfam" id="PF13688">
    <property type="entry name" value="Reprolysin_5"/>
    <property type="match status" value="1"/>
</dbReference>
<dbReference type="GO" id="GO:0008237">
    <property type="term" value="F:metallopeptidase activity"/>
    <property type="evidence" value="ECO:0007669"/>
    <property type="project" value="InterPro"/>
</dbReference>
<dbReference type="SUPFAM" id="SSF55486">
    <property type="entry name" value="Metalloproteases ('zincins'), catalytic domain"/>
    <property type="match status" value="1"/>
</dbReference>
<accession>A0A937W2Y7</accession>
<gene>
    <name evidence="3" type="ORF">FJZ47_11565</name>
</gene>
<feature type="non-terminal residue" evidence="3">
    <location>
        <position position="708"/>
    </location>
</feature>